<proteinExistence type="predicted"/>
<name>A0ABR3W207_9PEZI</name>
<evidence type="ECO:0000313" key="3">
    <source>
        <dbReference type="Proteomes" id="UP001586593"/>
    </source>
</evidence>
<gene>
    <name evidence="2" type="ORF">VTK73DRAFT_9467</name>
</gene>
<evidence type="ECO:0000313" key="2">
    <source>
        <dbReference type="EMBL" id="KAL1851084.1"/>
    </source>
</evidence>
<comment type="caution">
    <text evidence="2">The sequence shown here is derived from an EMBL/GenBank/DDBJ whole genome shotgun (WGS) entry which is preliminary data.</text>
</comment>
<dbReference type="Proteomes" id="UP001586593">
    <property type="component" value="Unassembled WGS sequence"/>
</dbReference>
<dbReference type="EMBL" id="JAZHXJ010000798">
    <property type="protein sequence ID" value="KAL1851084.1"/>
    <property type="molecule type" value="Genomic_DNA"/>
</dbReference>
<sequence>MCDEDDRSSRGVGGVAHVREVGQEVPRVCEDVVLQAQRLSVDDERVVAPDHDPRGGAGVREEVERPVDLGFVGPGGVSLAAEFVEPQPRGRLERVLPQHVPAASRRVLLPAEQGLRVGPSQRRVPQQFLDGPGPDEGGRLGRLHRRSGIPPTAPLPRVHGVAPDAVDQDDAVDGLGVRTRTPTGPIFVAETPVQERTKQAKEG</sequence>
<accession>A0ABR3W207</accession>
<keyword evidence="3" id="KW-1185">Reference proteome</keyword>
<evidence type="ECO:0000256" key="1">
    <source>
        <dbReference type="SAM" id="MobiDB-lite"/>
    </source>
</evidence>
<reference evidence="2 3" key="1">
    <citation type="journal article" date="2024" name="Commun. Biol.">
        <title>Comparative genomic analysis of thermophilic fungi reveals convergent evolutionary adaptations and gene losses.</title>
        <authorList>
            <person name="Steindorff A.S."/>
            <person name="Aguilar-Pontes M.V."/>
            <person name="Robinson A.J."/>
            <person name="Andreopoulos B."/>
            <person name="LaButti K."/>
            <person name="Kuo A."/>
            <person name="Mondo S."/>
            <person name="Riley R."/>
            <person name="Otillar R."/>
            <person name="Haridas S."/>
            <person name="Lipzen A."/>
            <person name="Grimwood J."/>
            <person name="Schmutz J."/>
            <person name="Clum A."/>
            <person name="Reid I.D."/>
            <person name="Moisan M.C."/>
            <person name="Butler G."/>
            <person name="Nguyen T.T.M."/>
            <person name="Dewar K."/>
            <person name="Conant G."/>
            <person name="Drula E."/>
            <person name="Henrissat B."/>
            <person name="Hansel C."/>
            <person name="Singer S."/>
            <person name="Hutchinson M.I."/>
            <person name="de Vries R.P."/>
            <person name="Natvig D.O."/>
            <person name="Powell A.J."/>
            <person name="Tsang A."/>
            <person name="Grigoriev I.V."/>
        </authorList>
    </citation>
    <scope>NUCLEOTIDE SEQUENCE [LARGE SCALE GENOMIC DNA]</scope>
    <source>
        <strain evidence="2 3">ATCC 24622</strain>
    </source>
</reference>
<organism evidence="2 3">
    <name type="scientific">Phialemonium thermophilum</name>
    <dbReference type="NCBI Taxonomy" id="223376"/>
    <lineage>
        <taxon>Eukaryota</taxon>
        <taxon>Fungi</taxon>
        <taxon>Dikarya</taxon>
        <taxon>Ascomycota</taxon>
        <taxon>Pezizomycotina</taxon>
        <taxon>Sordariomycetes</taxon>
        <taxon>Sordariomycetidae</taxon>
        <taxon>Cephalothecales</taxon>
        <taxon>Cephalothecaceae</taxon>
        <taxon>Phialemonium</taxon>
    </lineage>
</organism>
<protein>
    <submittedName>
        <fullName evidence="2">Uncharacterized protein</fullName>
    </submittedName>
</protein>
<feature type="region of interest" description="Disordered" evidence="1">
    <location>
        <begin position="116"/>
        <end position="162"/>
    </location>
</feature>